<feature type="chain" id="PRO_5031104746" description="Surface-adhesin protein E-like domain-containing protein" evidence="1">
    <location>
        <begin position="18"/>
        <end position="133"/>
    </location>
</feature>
<name>A0A7X1NKB0_9BURK</name>
<feature type="domain" description="Surface-adhesin protein E-like" evidence="2">
    <location>
        <begin position="20"/>
        <end position="122"/>
    </location>
</feature>
<keyword evidence="4" id="KW-1185">Reference proteome</keyword>
<dbReference type="AlphaFoldDB" id="A0A7X1NKB0"/>
<gene>
    <name evidence="3" type="ORF">GCT13_43450</name>
</gene>
<protein>
    <recommendedName>
        <fullName evidence="2">Surface-adhesin protein E-like domain-containing protein</fullName>
    </recommendedName>
</protein>
<dbReference type="InterPro" id="IPR031939">
    <property type="entry name" value="Adhesin_E-like"/>
</dbReference>
<feature type="signal peptide" evidence="1">
    <location>
        <begin position="1"/>
        <end position="17"/>
    </location>
</feature>
<sequence>MAFVAALLCAFTAGTHASEWITIESGRGMRTDFDKASLTHSGPVVKVWLRTIWNKPTRTSPGLPKITEWRGRYSINCETRRVSNILLILSNRGTPLMHLTKPTAFTVIVSDTPMEHIADILCIRHKNSRADVT</sequence>
<dbReference type="RefSeq" id="WP_152767919.1">
    <property type="nucleotide sequence ID" value="NZ_WHNP01000108.1"/>
</dbReference>
<keyword evidence="1" id="KW-0732">Signal</keyword>
<organism evidence="3 4">
    <name type="scientific">Paraburkholderia franconis</name>
    <dbReference type="NCBI Taxonomy" id="2654983"/>
    <lineage>
        <taxon>Bacteria</taxon>
        <taxon>Pseudomonadati</taxon>
        <taxon>Pseudomonadota</taxon>
        <taxon>Betaproteobacteria</taxon>
        <taxon>Burkholderiales</taxon>
        <taxon>Burkholderiaceae</taxon>
        <taxon>Paraburkholderia</taxon>
    </lineage>
</organism>
<comment type="caution">
    <text evidence="3">The sequence shown here is derived from an EMBL/GenBank/DDBJ whole genome shotgun (WGS) entry which is preliminary data.</text>
</comment>
<accession>A0A7X1NKB0</accession>
<dbReference type="Pfam" id="PF16747">
    <property type="entry name" value="Adhesin_E"/>
    <property type="match status" value="1"/>
</dbReference>
<evidence type="ECO:0000256" key="1">
    <source>
        <dbReference type="SAM" id="SignalP"/>
    </source>
</evidence>
<proteinExistence type="predicted"/>
<evidence type="ECO:0000259" key="2">
    <source>
        <dbReference type="Pfam" id="PF16747"/>
    </source>
</evidence>
<evidence type="ECO:0000313" key="4">
    <source>
        <dbReference type="Proteomes" id="UP000484381"/>
    </source>
</evidence>
<dbReference type="Proteomes" id="UP000484381">
    <property type="component" value="Unassembled WGS sequence"/>
</dbReference>
<reference evidence="3 4" key="1">
    <citation type="submission" date="2019-10" db="EMBL/GenBank/DDBJ databases">
        <title>Paraburkholderia sp. isolated from nodules of Mimosa pudica from Brazilian Atlantic Forest soils.</title>
        <authorList>
            <person name="Paulitsch F."/>
            <person name="Hungria M."/>
            <person name="Dall'Agnol R."/>
        </authorList>
    </citation>
    <scope>NUCLEOTIDE SEQUENCE [LARGE SCALE GENOMIC DNA]</scope>
    <source>
        <strain evidence="3 4">CNPSo 3157</strain>
    </source>
</reference>
<evidence type="ECO:0000313" key="3">
    <source>
        <dbReference type="EMBL" id="MPW23422.1"/>
    </source>
</evidence>
<dbReference type="EMBL" id="WHNP01000108">
    <property type="protein sequence ID" value="MPW23422.1"/>
    <property type="molecule type" value="Genomic_DNA"/>
</dbReference>